<reference evidence="2 3" key="1">
    <citation type="submission" date="2012-08" db="EMBL/GenBank/DDBJ databases">
        <title>Oryza genome evolution.</title>
        <authorList>
            <person name="Wing R.A."/>
        </authorList>
    </citation>
    <scope>NUCLEOTIDE SEQUENCE</scope>
</reference>
<sequence>MSLAVVMFMLTCACMGLTDEQIEVLFGSVNMFILASILAAGRRDTLMVANALLMAGTLRHRRRRRVHHRRRAVCSPPFPRYSSTPGFSSANMSNYALAGLPMHRSMMDVR</sequence>
<proteinExistence type="predicted"/>
<evidence type="ECO:0000256" key="1">
    <source>
        <dbReference type="SAM" id="SignalP"/>
    </source>
</evidence>
<protein>
    <submittedName>
        <fullName evidence="2">Uncharacterized protein</fullName>
    </submittedName>
</protein>
<evidence type="ECO:0000313" key="2">
    <source>
        <dbReference type="EnsemblPlants" id="LPERR11G17210.1"/>
    </source>
</evidence>
<keyword evidence="1" id="KW-0732">Signal</keyword>
<feature type="chain" id="PRO_5002350321" evidence="1">
    <location>
        <begin position="17"/>
        <end position="110"/>
    </location>
</feature>
<reference evidence="3" key="2">
    <citation type="submission" date="2013-12" db="EMBL/GenBank/DDBJ databases">
        <authorList>
            <person name="Yu Y."/>
            <person name="Lee S."/>
            <person name="de Baynast K."/>
            <person name="Wissotski M."/>
            <person name="Liu L."/>
            <person name="Talag J."/>
            <person name="Goicoechea J."/>
            <person name="Angelova A."/>
            <person name="Jetty R."/>
            <person name="Kudrna D."/>
            <person name="Golser W."/>
            <person name="Rivera L."/>
            <person name="Zhang J."/>
            <person name="Wing R."/>
        </authorList>
    </citation>
    <scope>NUCLEOTIDE SEQUENCE</scope>
</reference>
<dbReference type="EnsemblPlants" id="LPERR11G17210.1">
    <property type="protein sequence ID" value="LPERR11G17210.1"/>
    <property type="gene ID" value="LPERR11G17210"/>
</dbReference>
<reference evidence="2" key="3">
    <citation type="submission" date="2015-04" db="UniProtKB">
        <authorList>
            <consortium name="EnsemblPlants"/>
        </authorList>
    </citation>
    <scope>IDENTIFICATION</scope>
</reference>
<name>A0A0D9XUJ5_9ORYZ</name>
<dbReference type="HOGENOM" id="CLU_2174623_0_0_1"/>
<evidence type="ECO:0000313" key="3">
    <source>
        <dbReference type="Proteomes" id="UP000032180"/>
    </source>
</evidence>
<accession>A0A0D9XUJ5</accession>
<organism evidence="2 3">
    <name type="scientific">Leersia perrieri</name>
    <dbReference type="NCBI Taxonomy" id="77586"/>
    <lineage>
        <taxon>Eukaryota</taxon>
        <taxon>Viridiplantae</taxon>
        <taxon>Streptophyta</taxon>
        <taxon>Embryophyta</taxon>
        <taxon>Tracheophyta</taxon>
        <taxon>Spermatophyta</taxon>
        <taxon>Magnoliopsida</taxon>
        <taxon>Liliopsida</taxon>
        <taxon>Poales</taxon>
        <taxon>Poaceae</taxon>
        <taxon>BOP clade</taxon>
        <taxon>Oryzoideae</taxon>
        <taxon>Oryzeae</taxon>
        <taxon>Oryzinae</taxon>
        <taxon>Leersia</taxon>
    </lineage>
</organism>
<dbReference type="Gramene" id="LPERR11G17210.1">
    <property type="protein sequence ID" value="LPERR11G17210.1"/>
    <property type="gene ID" value="LPERR11G17210"/>
</dbReference>
<keyword evidence="3" id="KW-1185">Reference proteome</keyword>
<feature type="signal peptide" evidence="1">
    <location>
        <begin position="1"/>
        <end position="16"/>
    </location>
</feature>
<dbReference type="Proteomes" id="UP000032180">
    <property type="component" value="Chromosome 11"/>
</dbReference>
<dbReference type="AlphaFoldDB" id="A0A0D9XUJ5"/>